<dbReference type="InterPro" id="IPR001650">
    <property type="entry name" value="Helicase_C-like"/>
</dbReference>
<dbReference type="PANTHER" id="PTHR18934:SF83">
    <property type="entry name" value="PRE-MRNA-SPLICING FACTOR ATP-DEPENDENT RNA HELICASE DHX16"/>
    <property type="match status" value="1"/>
</dbReference>
<evidence type="ECO:0000256" key="4">
    <source>
        <dbReference type="ARBA" id="ARBA00022741"/>
    </source>
</evidence>
<dbReference type="GO" id="GO:0005524">
    <property type="term" value="F:ATP binding"/>
    <property type="evidence" value="ECO:0007669"/>
    <property type="project" value="UniProtKB-KW"/>
</dbReference>
<dbReference type="Proteomes" id="UP001152885">
    <property type="component" value="Unassembled WGS sequence"/>
</dbReference>
<dbReference type="EMBL" id="CANTUO010000003">
    <property type="protein sequence ID" value="CAI5758867.1"/>
    <property type="molecule type" value="Genomic_DNA"/>
</dbReference>
<dbReference type="InterPro" id="IPR027417">
    <property type="entry name" value="P-loop_NTPase"/>
</dbReference>
<reference evidence="13" key="1">
    <citation type="submission" date="2022-12" db="EMBL/GenBank/DDBJ databases">
        <authorList>
            <person name="Brejova B."/>
        </authorList>
    </citation>
    <scope>NUCLEOTIDE SEQUENCE</scope>
</reference>
<dbReference type="FunFam" id="3.40.50.300:FF:000726">
    <property type="entry name" value="Pre-mRNA-splicing factor ATP-dependent RNA helicase"/>
    <property type="match status" value="1"/>
</dbReference>
<feature type="region of interest" description="Disordered" evidence="10">
    <location>
        <begin position="1"/>
        <end position="110"/>
    </location>
</feature>
<evidence type="ECO:0000256" key="6">
    <source>
        <dbReference type="ARBA" id="ARBA00022840"/>
    </source>
</evidence>
<dbReference type="PROSITE" id="PS51192">
    <property type="entry name" value="HELICASE_ATP_BIND_1"/>
    <property type="match status" value="1"/>
</dbReference>
<evidence type="ECO:0000256" key="1">
    <source>
        <dbReference type="ARBA" id="ARBA00004123"/>
    </source>
</evidence>
<dbReference type="GO" id="GO:0022613">
    <property type="term" value="P:ribonucleoprotein complex biogenesis"/>
    <property type="evidence" value="ECO:0007669"/>
    <property type="project" value="UniProtKB-ARBA"/>
</dbReference>
<comment type="caution">
    <text evidence="13">The sequence shown here is derived from an EMBL/GenBank/DDBJ whole genome shotgun (WGS) entry which is preliminary data.</text>
</comment>
<dbReference type="PANTHER" id="PTHR18934">
    <property type="entry name" value="ATP-DEPENDENT RNA HELICASE"/>
    <property type="match status" value="1"/>
</dbReference>
<accession>A0A9W4XM47</accession>
<feature type="compositionally biased region" description="Low complexity" evidence="10">
    <location>
        <begin position="67"/>
        <end position="91"/>
    </location>
</feature>
<evidence type="ECO:0000313" key="13">
    <source>
        <dbReference type="EMBL" id="CAI5758867.1"/>
    </source>
</evidence>
<evidence type="ECO:0000256" key="2">
    <source>
        <dbReference type="ARBA" id="ARBA00012552"/>
    </source>
</evidence>
<dbReference type="InterPro" id="IPR048333">
    <property type="entry name" value="HA2_WH"/>
</dbReference>
<evidence type="ECO:0000256" key="5">
    <source>
        <dbReference type="ARBA" id="ARBA00022801"/>
    </source>
</evidence>
<dbReference type="GO" id="GO:0000398">
    <property type="term" value="P:mRNA splicing, via spliceosome"/>
    <property type="evidence" value="ECO:0007669"/>
    <property type="project" value="UniProtKB-ARBA"/>
</dbReference>
<evidence type="ECO:0000259" key="12">
    <source>
        <dbReference type="PROSITE" id="PS51194"/>
    </source>
</evidence>
<dbReference type="SMART" id="SM00847">
    <property type="entry name" value="HA2"/>
    <property type="match status" value="1"/>
</dbReference>
<dbReference type="PROSITE" id="PS00690">
    <property type="entry name" value="DEAH_ATP_HELICASE"/>
    <property type="match status" value="1"/>
</dbReference>
<dbReference type="SMART" id="SM00382">
    <property type="entry name" value="AAA"/>
    <property type="match status" value="1"/>
</dbReference>
<dbReference type="InterPro" id="IPR003593">
    <property type="entry name" value="AAA+_ATPase"/>
</dbReference>
<comment type="catalytic activity">
    <reaction evidence="9">
        <text>ATP + H2O = ADP + phosphate + H(+)</text>
        <dbReference type="Rhea" id="RHEA:13065"/>
        <dbReference type="ChEBI" id="CHEBI:15377"/>
        <dbReference type="ChEBI" id="CHEBI:15378"/>
        <dbReference type="ChEBI" id="CHEBI:30616"/>
        <dbReference type="ChEBI" id="CHEBI:43474"/>
        <dbReference type="ChEBI" id="CHEBI:456216"/>
        <dbReference type="EC" id="3.6.4.13"/>
    </reaction>
</comment>
<keyword evidence="8" id="KW-0539">Nucleus</keyword>
<feature type="domain" description="Helicase C-terminal" evidence="12">
    <location>
        <begin position="451"/>
        <end position="626"/>
    </location>
</feature>
<name>A0A9W4XM47_9ASCO</name>
<keyword evidence="7" id="KW-0508">mRNA splicing</keyword>
<dbReference type="InterPro" id="IPR011709">
    <property type="entry name" value="DEAD-box_helicase_OB_fold"/>
</dbReference>
<dbReference type="GO" id="GO:0071013">
    <property type="term" value="C:catalytic step 2 spliceosome"/>
    <property type="evidence" value="ECO:0007669"/>
    <property type="project" value="TreeGrafter"/>
</dbReference>
<organism evidence="13 14">
    <name type="scientific">Candida verbasci</name>
    <dbReference type="NCBI Taxonomy" id="1227364"/>
    <lineage>
        <taxon>Eukaryota</taxon>
        <taxon>Fungi</taxon>
        <taxon>Dikarya</taxon>
        <taxon>Ascomycota</taxon>
        <taxon>Saccharomycotina</taxon>
        <taxon>Pichiomycetes</taxon>
        <taxon>Debaryomycetaceae</taxon>
        <taxon>Candida/Lodderomyces clade</taxon>
        <taxon>Candida</taxon>
    </lineage>
</organism>
<sequence length="884" mass="101843">MNGENNDNVQTGRGVRRKRYQEDVDDQVIGPNLKESKVENDGEDKNILIENQDNQYANEDKQEESSSKNSVELSKSSYKEQQSSKNKSNYQPKADSNYQARGTKKQYQNSNYKQRLISQIEHLESKDYLTISDQSKLNHLQNKLHNLQTKNSEYNLPTDSNIDKQDLLKNDKREGYKSVNWETEQFEKAKQLTLQNDDKILPDNNEYDFVFDESNYVNYEQDEELKGNDQEENEPQNSKEVLEIEEVKKSLPVYKYKDEFLKVVKENQVLIVVGETGSGKTTQLPQYLYEAGYSQNGKFIIGCTQPRRVAATSVASRVAQELQVKLGNEIGYSIRFDDKSSSKTLIKYLTDGMLLREFLNDSKLSNYSCIMIDEAHERTISTEILLSLLKDITNIRSDLKIIIASATINAKKFSDFFGNAPILNIPGRRFPVKIHYTKQPEANYLQACLTTIFQIHLTQELPGDILVFLTGQEEIEQLQEMLNDAIDKLKSQLQNGLYVCSIYANLPPDLQQKIFEPTPPKTRKIVLATNIAETSITIPGISFVIDPGYVKQNVFNSTNNMESLVVVPCSKANCDQRAGRAGRIGPGKCFRLFTKQSFDSEFEMNQQPEIQRTNLVTIILLLLSLGINDLINFEFLDPPNKENIIKTLNLLYSLGALNSQGKLTKTGRKMSEFPINPIMTKCILTSERFNCVNEILTLISMLGESSNLFFIPKNQKELFEKRITEFKSQPVELGDFFILLNIYKSWRSNGYSKQWCQDYFIQYKTMRRVKNVYEQLYKLTKKIGISFEEEATEIHPEMIIKCLLSGFFNNIVKLNSNGQHYIKMKNGGDNSGIPLYLHPSSSLYKKRPRPKYLMYYELTLTSKEYMRNCIILDDKLIKQYLKQE</sequence>
<evidence type="ECO:0000259" key="11">
    <source>
        <dbReference type="PROSITE" id="PS51192"/>
    </source>
</evidence>
<evidence type="ECO:0000256" key="7">
    <source>
        <dbReference type="ARBA" id="ARBA00023187"/>
    </source>
</evidence>
<dbReference type="CDD" id="cd18791">
    <property type="entry name" value="SF2_C_RHA"/>
    <property type="match status" value="1"/>
</dbReference>
<feature type="compositionally biased region" description="Polar residues" evidence="10">
    <location>
        <begin position="1"/>
        <end position="11"/>
    </location>
</feature>
<dbReference type="GO" id="GO:0016787">
    <property type="term" value="F:hydrolase activity"/>
    <property type="evidence" value="ECO:0007669"/>
    <property type="project" value="UniProtKB-KW"/>
</dbReference>
<keyword evidence="3" id="KW-0507">mRNA processing</keyword>
<dbReference type="InterPro" id="IPR011545">
    <property type="entry name" value="DEAD/DEAH_box_helicase_dom"/>
</dbReference>
<dbReference type="Gene3D" id="3.40.50.300">
    <property type="entry name" value="P-loop containing nucleotide triphosphate hydrolases"/>
    <property type="match status" value="2"/>
</dbReference>
<dbReference type="SMART" id="SM00490">
    <property type="entry name" value="HELICc"/>
    <property type="match status" value="1"/>
</dbReference>
<keyword evidence="5" id="KW-0378">Hydrolase</keyword>
<dbReference type="AlphaFoldDB" id="A0A9W4XM47"/>
<keyword evidence="4" id="KW-0547">Nucleotide-binding</keyword>
<evidence type="ECO:0000256" key="9">
    <source>
        <dbReference type="ARBA" id="ARBA00047984"/>
    </source>
</evidence>
<dbReference type="Pfam" id="PF21010">
    <property type="entry name" value="HA2_C"/>
    <property type="match status" value="1"/>
</dbReference>
<protein>
    <recommendedName>
        <fullName evidence="2">RNA helicase</fullName>
        <ecNumber evidence="2">3.6.4.13</ecNumber>
    </recommendedName>
</protein>
<dbReference type="InterPro" id="IPR014001">
    <property type="entry name" value="Helicase_ATP-bd"/>
</dbReference>
<evidence type="ECO:0000256" key="3">
    <source>
        <dbReference type="ARBA" id="ARBA00022664"/>
    </source>
</evidence>
<feature type="domain" description="Helicase ATP-binding" evidence="11">
    <location>
        <begin position="261"/>
        <end position="426"/>
    </location>
</feature>
<dbReference type="GO" id="GO:0003724">
    <property type="term" value="F:RNA helicase activity"/>
    <property type="evidence" value="ECO:0007669"/>
    <property type="project" value="UniProtKB-EC"/>
</dbReference>
<dbReference type="PROSITE" id="PS51194">
    <property type="entry name" value="HELICASE_CTER"/>
    <property type="match status" value="1"/>
</dbReference>
<dbReference type="Pfam" id="PF00271">
    <property type="entry name" value="Helicase_C"/>
    <property type="match status" value="1"/>
</dbReference>
<dbReference type="Gene3D" id="1.20.120.1080">
    <property type="match status" value="1"/>
</dbReference>
<dbReference type="SUPFAM" id="SSF52540">
    <property type="entry name" value="P-loop containing nucleoside triphosphate hydrolases"/>
    <property type="match status" value="1"/>
</dbReference>
<dbReference type="Pfam" id="PF04408">
    <property type="entry name" value="WHD_HA2"/>
    <property type="match status" value="1"/>
</dbReference>
<dbReference type="InterPro" id="IPR007502">
    <property type="entry name" value="Helicase-assoc_dom"/>
</dbReference>
<dbReference type="InterPro" id="IPR002464">
    <property type="entry name" value="DNA/RNA_helicase_DEAH_CS"/>
</dbReference>
<feature type="compositionally biased region" description="Polar residues" evidence="10">
    <location>
        <begin position="94"/>
        <end position="110"/>
    </location>
</feature>
<evidence type="ECO:0000256" key="8">
    <source>
        <dbReference type="ARBA" id="ARBA00023242"/>
    </source>
</evidence>
<dbReference type="FunFam" id="3.40.50.300:FF:000007">
    <property type="entry name" value="Pre-mRNA-splicing factor ATP-dependent RNA helicase"/>
    <property type="match status" value="1"/>
</dbReference>
<dbReference type="GO" id="GO:0071826">
    <property type="term" value="P:protein-RNA complex organization"/>
    <property type="evidence" value="ECO:0007669"/>
    <property type="project" value="UniProtKB-ARBA"/>
</dbReference>
<keyword evidence="14" id="KW-1185">Reference proteome</keyword>
<gene>
    <name evidence="13" type="ORF">CANVERA_P3377</name>
</gene>
<dbReference type="SMART" id="SM00487">
    <property type="entry name" value="DEXDc"/>
    <property type="match status" value="1"/>
</dbReference>
<evidence type="ECO:0000256" key="10">
    <source>
        <dbReference type="SAM" id="MobiDB-lite"/>
    </source>
</evidence>
<dbReference type="OrthoDB" id="10253254at2759"/>
<dbReference type="Pfam" id="PF00270">
    <property type="entry name" value="DEAD"/>
    <property type="match status" value="1"/>
</dbReference>
<dbReference type="GO" id="GO:0003723">
    <property type="term" value="F:RNA binding"/>
    <property type="evidence" value="ECO:0007669"/>
    <property type="project" value="TreeGrafter"/>
</dbReference>
<dbReference type="EC" id="3.6.4.13" evidence="2"/>
<feature type="compositionally biased region" description="Basic and acidic residues" evidence="10">
    <location>
        <begin position="34"/>
        <end position="47"/>
    </location>
</feature>
<dbReference type="GO" id="GO:0071006">
    <property type="term" value="C:U2-type catalytic step 1 spliceosome"/>
    <property type="evidence" value="ECO:0007669"/>
    <property type="project" value="UniProtKB-ARBA"/>
</dbReference>
<comment type="subcellular location">
    <subcellularLocation>
        <location evidence="1">Nucleus</location>
    </subcellularLocation>
</comment>
<evidence type="ECO:0000313" key="14">
    <source>
        <dbReference type="Proteomes" id="UP001152885"/>
    </source>
</evidence>
<proteinExistence type="predicted"/>
<dbReference type="Pfam" id="PF07717">
    <property type="entry name" value="OB_NTP_bind"/>
    <property type="match status" value="1"/>
</dbReference>
<keyword evidence="6" id="KW-0067">ATP-binding</keyword>